<accession>U2KKY6</accession>
<dbReference type="GO" id="GO:0009279">
    <property type="term" value="C:cell outer membrane"/>
    <property type="evidence" value="ECO:0007669"/>
    <property type="project" value="UniProtKB-SubCell"/>
</dbReference>
<evidence type="ECO:0000313" key="4">
    <source>
        <dbReference type="EMBL" id="ERJ99126.1"/>
    </source>
</evidence>
<dbReference type="SUPFAM" id="SSF56935">
    <property type="entry name" value="Porins"/>
    <property type="match status" value="1"/>
</dbReference>
<keyword evidence="2" id="KW-0472">Membrane</keyword>
<dbReference type="InterPro" id="IPR036942">
    <property type="entry name" value="Beta-barrel_TonB_sf"/>
</dbReference>
<proteinExistence type="predicted"/>
<dbReference type="AlphaFoldDB" id="U2KKY6"/>
<dbReference type="EMBL" id="AWET01000044">
    <property type="protein sequence ID" value="ERJ99126.1"/>
    <property type="molecule type" value="Genomic_DNA"/>
</dbReference>
<keyword evidence="5" id="KW-1185">Reference proteome</keyword>
<comment type="subcellular location">
    <subcellularLocation>
        <location evidence="1">Cell outer membrane</location>
    </subcellularLocation>
</comment>
<protein>
    <submittedName>
        <fullName evidence="4">Uncharacterized protein</fullName>
    </submittedName>
</protein>
<sequence>MRLSRNWFVNLSERTEYFTCDRRWRWMPRLSVNYITRRGLHFALMYGRYCQSADDEYILRSGKKLGQSVADHFIASLQWRTDKTIIRVEPYYKRYRHLPLSTADGYAADGHGMSRGIDFFLEDMSVLPQLRTMLSYSYNDSRRRYLNYLTSVCPHYVTRHNLSISATYGIDKLKTYIGVSENITSGRPYTDPRLPGAMNARTKPYQSLGINASVLVSPKVIVYASVINLLNYKNVFGYTYSADGTRREPVTTAYNRMFFIGIFVSLKHTKAYEIANF</sequence>
<gene>
    <name evidence="4" type="ORF">HMPREF1218_1223</name>
</gene>
<keyword evidence="3" id="KW-0998">Cell outer membrane</keyword>
<name>U2KKY6_9BACT</name>
<evidence type="ECO:0000256" key="3">
    <source>
        <dbReference type="ARBA" id="ARBA00023237"/>
    </source>
</evidence>
<dbReference type="Gene3D" id="2.40.170.20">
    <property type="entry name" value="TonB-dependent receptor, beta-barrel domain"/>
    <property type="match status" value="1"/>
</dbReference>
<dbReference type="Proteomes" id="UP000016600">
    <property type="component" value="Unassembled WGS sequence"/>
</dbReference>
<evidence type="ECO:0000256" key="2">
    <source>
        <dbReference type="ARBA" id="ARBA00023136"/>
    </source>
</evidence>
<comment type="caution">
    <text evidence="4">The sequence shown here is derived from an EMBL/GenBank/DDBJ whole genome shotgun (WGS) entry which is preliminary data.</text>
</comment>
<reference evidence="4 5" key="1">
    <citation type="submission" date="2013-08" db="EMBL/GenBank/DDBJ databases">
        <authorList>
            <person name="Durkin A.S."/>
            <person name="Haft D.R."/>
            <person name="McCorrison J."/>
            <person name="Torralba M."/>
            <person name="Gillis M."/>
            <person name="Haft D.H."/>
            <person name="Methe B."/>
            <person name="Sutton G."/>
            <person name="Nelson K.E."/>
        </authorList>
    </citation>
    <scope>NUCLEOTIDE SEQUENCE [LARGE SCALE GENOMIC DNA]</scope>
    <source>
        <strain evidence="4 5">F0068</strain>
    </source>
</reference>
<dbReference type="PATRIC" id="fig|1081904.3.peg.2001"/>
<organism evidence="4 5">
    <name type="scientific">Hoylesella pleuritidis F0068</name>
    <dbReference type="NCBI Taxonomy" id="1081904"/>
    <lineage>
        <taxon>Bacteria</taxon>
        <taxon>Pseudomonadati</taxon>
        <taxon>Bacteroidota</taxon>
        <taxon>Bacteroidia</taxon>
        <taxon>Bacteroidales</taxon>
        <taxon>Prevotellaceae</taxon>
        <taxon>Hoylesella</taxon>
    </lineage>
</organism>
<evidence type="ECO:0000313" key="5">
    <source>
        <dbReference type="Proteomes" id="UP000016600"/>
    </source>
</evidence>
<evidence type="ECO:0000256" key="1">
    <source>
        <dbReference type="ARBA" id="ARBA00004442"/>
    </source>
</evidence>